<dbReference type="InterPro" id="IPR048000">
    <property type="entry name" value="TnsA-like"/>
</dbReference>
<sequence length="293" mass="32452">MAPQPPLLDHSPVGASSATVPWSDTSTLRDLARMHAISADAVSQLAMPSDWTARWTTAWRFGRTLVGCTVRNLGEVDVLSSVPVRRFTWRTDQWHRPGLGYLVSTDRHHGFESFEEELLLLAADFSGSLVEALTQPFRLRFQSVNGSVEHIPDYLLLTDDTPWLIDVRPSARIEPEDEVKFAAAAEVALVAGWNYAVVAGWHDHVVGLIDTLSAGRRHLTDPLRLQEQLLLAAEDGPQPFGTLVRRCSLEAVARAHAIHLLWHRQLGLQISGPLTDASTIRLSLSRRPASGSW</sequence>
<dbReference type="AlphaFoldDB" id="A0A542SYK1"/>
<comment type="caution">
    <text evidence="2">The sequence shown here is derived from an EMBL/GenBank/DDBJ whole genome shotgun (WGS) entry which is preliminary data.</text>
</comment>
<evidence type="ECO:0000313" key="2">
    <source>
        <dbReference type="EMBL" id="TQK79690.1"/>
    </source>
</evidence>
<evidence type="ECO:0000313" key="3">
    <source>
        <dbReference type="Proteomes" id="UP000318103"/>
    </source>
</evidence>
<reference evidence="2 3" key="1">
    <citation type="submission" date="2019-06" db="EMBL/GenBank/DDBJ databases">
        <title>Sequencing the genomes of 1000 actinobacteria strains.</title>
        <authorList>
            <person name="Klenk H.-P."/>
        </authorList>
    </citation>
    <scope>NUCLEOTIDE SEQUENCE [LARGE SCALE GENOMIC DNA]</scope>
    <source>
        <strain evidence="2 3">DSM 41929</strain>
    </source>
</reference>
<feature type="region of interest" description="Disordered" evidence="1">
    <location>
        <begin position="1"/>
        <end position="20"/>
    </location>
</feature>
<dbReference type="NCBIfam" id="NF033179">
    <property type="entry name" value="TnsA_like_Actin"/>
    <property type="match status" value="1"/>
</dbReference>
<gene>
    <name evidence="2" type="ORF">FB563_8035</name>
</gene>
<dbReference type="Proteomes" id="UP000318103">
    <property type="component" value="Unassembled WGS sequence"/>
</dbReference>
<evidence type="ECO:0000256" key="1">
    <source>
        <dbReference type="SAM" id="MobiDB-lite"/>
    </source>
</evidence>
<name>A0A542SYK1_9ACTN</name>
<keyword evidence="3" id="KW-1185">Reference proteome</keyword>
<proteinExistence type="predicted"/>
<dbReference type="EMBL" id="VFNX01000005">
    <property type="protein sequence ID" value="TQK79690.1"/>
    <property type="molecule type" value="Genomic_DNA"/>
</dbReference>
<organism evidence="2 3">
    <name type="scientific">Streptomyces puniciscabiei</name>
    <dbReference type="NCBI Taxonomy" id="164348"/>
    <lineage>
        <taxon>Bacteria</taxon>
        <taxon>Bacillati</taxon>
        <taxon>Actinomycetota</taxon>
        <taxon>Actinomycetes</taxon>
        <taxon>Kitasatosporales</taxon>
        <taxon>Streptomycetaceae</taxon>
        <taxon>Streptomyces</taxon>
    </lineage>
</organism>
<evidence type="ECO:0008006" key="4">
    <source>
        <dbReference type="Google" id="ProtNLM"/>
    </source>
</evidence>
<accession>A0A542SYK1</accession>
<dbReference type="OrthoDB" id="3403133at2"/>
<dbReference type="RefSeq" id="WP_142219250.1">
    <property type="nucleotide sequence ID" value="NZ_JBPJFI010000001.1"/>
</dbReference>
<protein>
    <recommendedName>
        <fullName evidence="4">TnsA endonuclease-like protein</fullName>
    </recommendedName>
</protein>